<evidence type="ECO:0000313" key="9">
    <source>
        <dbReference type="Proteomes" id="UP000683360"/>
    </source>
</evidence>
<dbReference type="EMBL" id="CAJPWZ010002017">
    <property type="protein sequence ID" value="CAG2229208.1"/>
    <property type="molecule type" value="Genomic_DNA"/>
</dbReference>
<dbReference type="SUPFAM" id="SSF53098">
    <property type="entry name" value="Ribonuclease H-like"/>
    <property type="match status" value="1"/>
</dbReference>
<dbReference type="PROSITE" id="PS50994">
    <property type="entry name" value="INTEGRASE"/>
    <property type="match status" value="1"/>
</dbReference>
<evidence type="ECO:0000256" key="5">
    <source>
        <dbReference type="SAM" id="Phobius"/>
    </source>
</evidence>
<evidence type="ECO:0008006" key="10">
    <source>
        <dbReference type="Google" id="ProtNLM"/>
    </source>
</evidence>
<dbReference type="OrthoDB" id="3863715at2759"/>
<feature type="transmembrane region" description="Helical" evidence="5">
    <location>
        <begin position="182"/>
        <end position="203"/>
    </location>
</feature>
<dbReference type="InterPro" id="IPR001584">
    <property type="entry name" value="Integrase_cat-core"/>
</dbReference>
<name>A0A8S3T6Q2_MYTED</name>
<evidence type="ECO:0000259" key="6">
    <source>
        <dbReference type="PROSITE" id="PS50262"/>
    </source>
</evidence>
<feature type="transmembrane region" description="Helical" evidence="5">
    <location>
        <begin position="140"/>
        <end position="162"/>
    </location>
</feature>
<evidence type="ECO:0000256" key="1">
    <source>
        <dbReference type="ARBA" id="ARBA00004370"/>
    </source>
</evidence>
<dbReference type="InterPro" id="IPR017452">
    <property type="entry name" value="GPCR_Rhodpsn_7TM"/>
</dbReference>
<evidence type="ECO:0000256" key="4">
    <source>
        <dbReference type="ARBA" id="ARBA00023136"/>
    </source>
</evidence>
<dbReference type="InterPro" id="IPR000276">
    <property type="entry name" value="GPCR_Rhodpsn"/>
</dbReference>
<gene>
    <name evidence="8" type="ORF">MEDL_42092</name>
</gene>
<evidence type="ECO:0000256" key="3">
    <source>
        <dbReference type="ARBA" id="ARBA00022989"/>
    </source>
</evidence>
<dbReference type="InterPro" id="IPR012337">
    <property type="entry name" value="RNaseH-like_sf"/>
</dbReference>
<dbReference type="Pfam" id="PF00665">
    <property type="entry name" value="rve"/>
    <property type="match status" value="1"/>
</dbReference>
<dbReference type="GO" id="GO:0004930">
    <property type="term" value="F:G protein-coupled receptor activity"/>
    <property type="evidence" value="ECO:0007669"/>
    <property type="project" value="InterPro"/>
</dbReference>
<dbReference type="Pfam" id="PF00001">
    <property type="entry name" value="7tm_1"/>
    <property type="match status" value="1"/>
</dbReference>
<dbReference type="FunFam" id="3.30.420.10:FF:000032">
    <property type="entry name" value="Retrovirus-related Pol polyprotein from transposon 297-like Protein"/>
    <property type="match status" value="1"/>
</dbReference>
<dbReference type="InterPro" id="IPR036397">
    <property type="entry name" value="RNaseH_sf"/>
</dbReference>
<dbReference type="GO" id="GO:0015074">
    <property type="term" value="P:DNA integration"/>
    <property type="evidence" value="ECO:0007669"/>
    <property type="project" value="InterPro"/>
</dbReference>
<dbReference type="Gene3D" id="3.30.420.10">
    <property type="entry name" value="Ribonuclease H-like superfamily/Ribonuclease H"/>
    <property type="match status" value="1"/>
</dbReference>
<keyword evidence="9" id="KW-1185">Reference proteome</keyword>
<evidence type="ECO:0000259" key="7">
    <source>
        <dbReference type="PROSITE" id="PS50994"/>
    </source>
</evidence>
<dbReference type="InterPro" id="IPR050951">
    <property type="entry name" value="Retrovirus_Pol_polyprotein"/>
</dbReference>
<feature type="domain" description="G-protein coupled receptors family 1 profile" evidence="6">
    <location>
        <begin position="42"/>
        <end position="211"/>
    </location>
</feature>
<sequence>MNRSHLKTEFNTSQVNHTSSLTVEFQSNVLFEGCLSLLIVLGHVCALLLMRTCRKVQLSIKTLVQNLCIVDGITGTWGALRSSVQYLFISYGSEAFCNIEIFILTTAFNVSAVLVTAIAVDRFCSIFYPMRYIIHVTESVIKAICYSAWICGIFLATLVLVGDLTFVEEGLTCGIQMEFQLLVPWLLISVRIISIVTICFTYFKMYIKARKISILYFAGSTTKELKSLAKKYWTKWKEKHSSSKLTQYQEDDADIHPILDGLRKNEKPTDLTLSSPTTRHYFNLWDSLTLLNNVVYKKFYQTTDHFTKWTEVYPIPDQTAETCAQKILDEFIGRFGCPESLHSDQGGSFESEIFQQLCQMLQVRKTRTSARNPKGNGQCERVHRTILQMLRAYLKGDQSDWDKHLGCLMAAYRSSENDSTGLTPNMLMLGREVKTPLNLIFGYNQPVEISVSFGDYVSKLRHRMRLAHEICRRFMLKTAKRRKDHYDVRLFLNSYKPGDQVWLLNEIRKEGVCQKFKPVYVGPCII</sequence>
<comment type="subcellular location">
    <subcellularLocation>
        <location evidence="1">Membrane</location>
    </subcellularLocation>
</comment>
<dbReference type="SUPFAM" id="SSF81321">
    <property type="entry name" value="Family A G protein-coupled receptor-like"/>
    <property type="match status" value="1"/>
</dbReference>
<dbReference type="Proteomes" id="UP000683360">
    <property type="component" value="Unassembled WGS sequence"/>
</dbReference>
<evidence type="ECO:0000313" key="8">
    <source>
        <dbReference type="EMBL" id="CAG2229208.1"/>
    </source>
</evidence>
<dbReference type="PANTHER" id="PTHR37984:SF15">
    <property type="entry name" value="INTEGRASE CATALYTIC DOMAIN-CONTAINING PROTEIN"/>
    <property type="match status" value="1"/>
</dbReference>
<dbReference type="GO" id="GO:0003676">
    <property type="term" value="F:nucleic acid binding"/>
    <property type="evidence" value="ECO:0007669"/>
    <property type="project" value="InterPro"/>
</dbReference>
<dbReference type="GO" id="GO:0016020">
    <property type="term" value="C:membrane"/>
    <property type="evidence" value="ECO:0007669"/>
    <property type="project" value="UniProtKB-SubCell"/>
</dbReference>
<proteinExistence type="predicted"/>
<dbReference type="CDD" id="cd00637">
    <property type="entry name" value="7tm_classA_rhodopsin-like"/>
    <property type="match status" value="1"/>
</dbReference>
<feature type="transmembrane region" description="Helical" evidence="5">
    <location>
        <begin position="29"/>
        <end position="50"/>
    </location>
</feature>
<protein>
    <recommendedName>
        <fullName evidence="10">Integrase catalytic domain-containing protein</fullName>
    </recommendedName>
</protein>
<feature type="transmembrane region" description="Helical" evidence="5">
    <location>
        <begin position="100"/>
        <end position="120"/>
    </location>
</feature>
<keyword evidence="2 5" id="KW-0812">Transmembrane</keyword>
<dbReference type="PROSITE" id="PS50262">
    <property type="entry name" value="G_PROTEIN_RECEP_F1_2"/>
    <property type="match status" value="1"/>
</dbReference>
<feature type="transmembrane region" description="Helical" evidence="5">
    <location>
        <begin position="62"/>
        <end position="80"/>
    </location>
</feature>
<reference evidence="8" key="1">
    <citation type="submission" date="2021-03" db="EMBL/GenBank/DDBJ databases">
        <authorList>
            <person name="Bekaert M."/>
        </authorList>
    </citation>
    <scope>NUCLEOTIDE SEQUENCE</scope>
</reference>
<keyword evidence="4 5" id="KW-0472">Membrane</keyword>
<dbReference type="PANTHER" id="PTHR37984">
    <property type="entry name" value="PROTEIN CBG26694"/>
    <property type="match status" value="1"/>
</dbReference>
<feature type="domain" description="Integrase catalytic" evidence="7">
    <location>
        <begin position="272"/>
        <end position="432"/>
    </location>
</feature>
<keyword evidence="3 5" id="KW-1133">Transmembrane helix</keyword>
<dbReference type="Gene3D" id="1.20.1070.10">
    <property type="entry name" value="Rhodopsin 7-helix transmembrane proteins"/>
    <property type="match status" value="1"/>
</dbReference>
<dbReference type="AlphaFoldDB" id="A0A8S3T6Q2"/>
<comment type="caution">
    <text evidence="8">The sequence shown here is derived from an EMBL/GenBank/DDBJ whole genome shotgun (WGS) entry which is preliminary data.</text>
</comment>
<dbReference type="PROSITE" id="PS00237">
    <property type="entry name" value="G_PROTEIN_RECEP_F1_1"/>
    <property type="match status" value="1"/>
</dbReference>
<organism evidence="8 9">
    <name type="scientific">Mytilus edulis</name>
    <name type="common">Blue mussel</name>
    <dbReference type="NCBI Taxonomy" id="6550"/>
    <lineage>
        <taxon>Eukaryota</taxon>
        <taxon>Metazoa</taxon>
        <taxon>Spiralia</taxon>
        <taxon>Lophotrochozoa</taxon>
        <taxon>Mollusca</taxon>
        <taxon>Bivalvia</taxon>
        <taxon>Autobranchia</taxon>
        <taxon>Pteriomorphia</taxon>
        <taxon>Mytilida</taxon>
        <taxon>Mytiloidea</taxon>
        <taxon>Mytilidae</taxon>
        <taxon>Mytilinae</taxon>
        <taxon>Mytilus</taxon>
    </lineage>
</organism>
<evidence type="ECO:0000256" key="2">
    <source>
        <dbReference type="ARBA" id="ARBA00022692"/>
    </source>
</evidence>
<accession>A0A8S3T6Q2</accession>